<reference evidence="7 8" key="1">
    <citation type="submission" date="2014-09" db="EMBL/GenBank/DDBJ databases">
        <title>Vibrio maritimus JCM 19240. (C210) whole genome shotgun sequence.</title>
        <authorList>
            <person name="Sawabe T."/>
            <person name="Meirelles P."/>
            <person name="Nakanishi M."/>
            <person name="Sayaka M."/>
            <person name="Hattori M."/>
            <person name="Ohkuma M."/>
        </authorList>
    </citation>
    <scope>NUCLEOTIDE SEQUENCE [LARGE SCALE GENOMIC DNA]</scope>
    <source>
        <strain evidence="7 8">JCM 19240</strain>
    </source>
</reference>
<feature type="domain" description="Alcohol dehydrogenase iron-type/glycerol dehydrogenase GldA" evidence="5">
    <location>
        <begin position="12"/>
        <end position="178"/>
    </location>
</feature>
<sequence length="373" mass="39321">MTINKFVMPGVNFQGLGCLEEAIAEAKAQGAQKLLIVTDKGIEAAGVLAQVEDAINKLELAYVVHTDVQPNPTKANVMNGLAVLKDANCDFVMSLGGGSPHDCAKAIALLATNEGATIDDFVGFDVPGKNALPLIAINTTAGTAAEMTRFAVITCEDRHIKMPIVNQKLTPAISVNDPALMLGLPAHITAATGMDALTHAIEAYISIAASPLSDANAEKAISLIGEFLPRCVEHGKDAQAREMMAYAEFMAGMAFNNASVGYVHALAHQLGAVYNLPHGLCNALLLPHVLKFVQPSCKSRMAKVADLLGANDAATATAELAKRIGLPATLTELYVKEEDIEKMAKMAVEDVSALTSPRQASVEEVMAIYRAAM</sequence>
<dbReference type="Pfam" id="PF00465">
    <property type="entry name" value="Fe-ADH"/>
    <property type="match status" value="1"/>
</dbReference>
<dbReference type="OrthoDB" id="9815791at2"/>
<dbReference type="InterPro" id="IPR001670">
    <property type="entry name" value="ADH_Fe/GldA"/>
</dbReference>
<name>A0A090TUK6_9VIBR</name>
<proteinExistence type="inferred from homology"/>
<dbReference type="Proteomes" id="UP000029224">
    <property type="component" value="Unassembled WGS sequence"/>
</dbReference>
<evidence type="ECO:0000313" key="7">
    <source>
        <dbReference type="EMBL" id="GAL34677.1"/>
    </source>
</evidence>
<dbReference type="EC" id="1.1.1.1" evidence="7"/>
<dbReference type="PANTHER" id="PTHR11496:SF102">
    <property type="entry name" value="ALCOHOL DEHYDROGENASE 4"/>
    <property type="match status" value="1"/>
</dbReference>
<evidence type="ECO:0000256" key="4">
    <source>
        <dbReference type="ARBA" id="ARBA00023027"/>
    </source>
</evidence>
<dbReference type="FunFam" id="1.20.1090.10:FF:000001">
    <property type="entry name" value="Aldehyde-alcohol dehydrogenase"/>
    <property type="match status" value="1"/>
</dbReference>
<dbReference type="PROSITE" id="PS00060">
    <property type="entry name" value="ADH_IRON_2"/>
    <property type="match status" value="1"/>
</dbReference>
<dbReference type="InterPro" id="IPR018211">
    <property type="entry name" value="ADH_Fe_CS"/>
</dbReference>
<evidence type="ECO:0000256" key="2">
    <source>
        <dbReference type="ARBA" id="ARBA00007358"/>
    </source>
</evidence>
<dbReference type="CDD" id="cd08188">
    <property type="entry name" value="PDDH"/>
    <property type="match status" value="1"/>
</dbReference>
<dbReference type="GO" id="GO:0046872">
    <property type="term" value="F:metal ion binding"/>
    <property type="evidence" value="ECO:0007669"/>
    <property type="project" value="InterPro"/>
</dbReference>
<organism evidence="7 8">
    <name type="scientific">Vibrio maritimus</name>
    <dbReference type="NCBI Taxonomy" id="990268"/>
    <lineage>
        <taxon>Bacteria</taxon>
        <taxon>Pseudomonadati</taxon>
        <taxon>Pseudomonadota</taxon>
        <taxon>Gammaproteobacteria</taxon>
        <taxon>Vibrionales</taxon>
        <taxon>Vibrionaceae</taxon>
        <taxon>Vibrio</taxon>
    </lineage>
</organism>
<dbReference type="SUPFAM" id="SSF56796">
    <property type="entry name" value="Dehydroquinate synthase-like"/>
    <property type="match status" value="1"/>
</dbReference>
<comment type="cofactor">
    <cofactor evidence="1">
        <name>Fe cation</name>
        <dbReference type="ChEBI" id="CHEBI:24875"/>
    </cofactor>
</comment>
<comment type="similarity">
    <text evidence="2">Belongs to the iron-containing alcohol dehydrogenase family.</text>
</comment>
<dbReference type="AlphaFoldDB" id="A0A090TUK6"/>
<evidence type="ECO:0000313" key="8">
    <source>
        <dbReference type="Proteomes" id="UP000029224"/>
    </source>
</evidence>
<keyword evidence="3 7" id="KW-0560">Oxidoreductase</keyword>
<gene>
    <name evidence="7" type="ORF">JCM19240_4227</name>
</gene>
<dbReference type="PANTHER" id="PTHR11496">
    <property type="entry name" value="ALCOHOL DEHYDROGENASE"/>
    <property type="match status" value="1"/>
</dbReference>
<reference evidence="7 8" key="2">
    <citation type="submission" date="2014-09" db="EMBL/GenBank/DDBJ databases">
        <authorList>
            <consortium name="NBRP consortium"/>
            <person name="Sawabe T."/>
            <person name="Meirelles P."/>
            <person name="Nakanishi M."/>
            <person name="Sayaka M."/>
            <person name="Hattori M."/>
            <person name="Ohkuma M."/>
        </authorList>
    </citation>
    <scope>NUCLEOTIDE SEQUENCE [LARGE SCALE GENOMIC DNA]</scope>
    <source>
        <strain evidence="7 8">JCM 19240</strain>
    </source>
</reference>
<protein>
    <submittedName>
        <fullName evidence="7">Alcohol dehydrogenase</fullName>
        <ecNumber evidence="7">1.1.1.1</ecNumber>
    </submittedName>
</protein>
<dbReference type="InterPro" id="IPR056798">
    <property type="entry name" value="ADH_Fe_C"/>
</dbReference>
<dbReference type="Gene3D" id="1.20.1090.10">
    <property type="entry name" value="Dehydroquinate synthase-like - alpha domain"/>
    <property type="match status" value="1"/>
</dbReference>
<evidence type="ECO:0000259" key="6">
    <source>
        <dbReference type="Pfam" id="PF25137"/>
    </source>
</evidence>
<comment type="caution">
    <text evidence="7">The sequence shown here is derived from an EMBL/GenBank/DDBJ whole genome shotgun (WGS) entry which is preliminary data.</text>
</comment>
<evidence type="ECO:0000256" key="3">
    <source>
        <dbReference type="ARBA" id="ARBA00023002"/>
    </source>
</evidence>
<accession>A0A090TUK6</accession>
<dbReference type="GO" id="GO:0004022">
    <property type="term" value="F:alcohol dehydrogenase (NAD+) activity"/>
    <property type="evidence" value="ECO:0007669"/>
    <property type="project" value="UniProtKB-EC"/>
</dbReference>
<dbReference type="FunFam" id="3.40.50.1970:FF:000003">
    <property type="entry name" value="Alcohol dehydrogenase, iron-containing"/>
    <property type="match status" value="1"/>
</dbReference>
<keyword evidence="4" id="KW-0520">NAD</keyword>
<evidence type="ECO:0000256" key="1">
    <source>
        <dbReference type="ARBA" id="ARBA00001962"/>
    </source>
</evidence>
<dbReference type="PROSITE" id="PS00913">
    <property type="entry name" value="ADH_IRON_1"/>
    <property type="match status" value="1"/>
</dbReference>
<feature type="domain" description="Fe-containing alcohol dehydrogenase-like C-terminal" evidence="6">
    <location>
        <begin position="189"/>
        <end position="373"/>
    </location>
</feature>
<dbReference type="EMBL" id="BBMT01000005">
    <property type="protein sequence ID" value="GAL34677.1"/>
    <property type="molecule type" value="Genomic_DNA"/>
</dbReference>
<dbReference type="InterPro" id="IPR039697">
    <property type="entry name" value="Alcohol_dehydrogenase_Fe"/>
</dbReference>
<keyword evidence="8" id="KW-1185">Reference proteome</keyword>
<dbReference type="Pfam" id="PF25137">
    <property type="entry name" value="ADH_Fe_C"/>
    <property type="match status" value="1"/>
</dbReference>
<dbReference type="Gene3D" id="3.40.50.1970">
    <property type="match status" value="1"/>
</dbReference>
<evidence type="ECO:0000259" key="5">
    <source>
        <dbReference type="Pfam" id="PF00465"/>
    </source>
</evidence>